<organism evidence="4">
    <name type="scientific">Blastobotrys adeninivorans</name>
    <name type="common">Yeast</name>
    <name type="synonym">Arxula adeninivorans</name>
    <dbReference type="NCBI Taxonomy" id="409370"/>
    <lineage>
        <taxon>Eukaryota</taxon>
        <taxon>Fungi</taxon>
        <taxon>Dikarya</taxon>
        <taxon>Ascomycota</taxon>
        <taxon>Saccharomycotina</taxon>
        <taxon>Dipodascomycetes</taxon>
        <taxon>Dipodascales</taxon>
        <taxon>Trichomonascaceae</taxon>
        <taxon>Blastobotrys</taxon>
    </lineage>
</organism>
<dbReference type="GO" id="GO:0005634">
    <property type="term" value="C:nucleus"/>
    <property type="evidence" value="ECO:0007669"/>
    <property type="project" value="TreeGrafter"/>
</dbReference>
<dbReference type="AlphaFoldDB" id="A0A060T911"/>
<dbReference type="PANTHER" id="PTHR23325">
    <property type="entry name" value="SERUM RESPONSE FACTOR-BINDING"/>
    <property type="match status" value="1"/>
</dbReference>
<dbReference type="GO" id="GO:0030490">
    <property type="term" value="P:maturation of SSU-rRNA"/>
    <property type="evidence" value="ECO:0007669"/>
    <property type="project" value="TreeGrafter"/>
</dbReference>
<dbReference type="InterPro" id="IPR037393">
    <property type="entry name" value="Bud22/SRFB1"/>
</dbReference>
<protein>
    <submittedName>
        <fullName evidence="4">ARAD1D07524p</fullName>
    </submittedName>
</protein>
<name>A0A060T911_BLAAD</name>
<dbReference type="GO" id="GO:0030686">
    <property type="term" value="C:90S preribosome"/>
    <property type="evidence" value="ECO:0007669"/>
    <property type="project" value="TreeGrafter"/>
</dbReference>
<evidence type="ECO:0000259" key="3">
    <source>
        <dbReference type="Pfam" id="PF09073"/>
    </source>
</evidence>
<evidence type="ECO:0000313" key="4">
    <source>
        <dbReference type="EMBL" id="CDP37264.1"/>
    </source>
</evidence>
<feature type="compositionally biased region" description="Basic and acidic residues" evidence="2">
    <location>
        <begin position="193"/>
        <end position="227"/>
    </location>
</feature>
<feature type="compositionally biased region" description="Basic and acidic residues" evidence="2">
    <location>
        <begin position="255"/>
        <end position="268"/>
    </location>
</feature>
<sequence length="431" mass="49340">MVSDNLQWKINVIEAQLDENEPRLYKSKFAAQKEAKREADPEELRKQLVDLKQALGNRKIHHGRKILQKAIKQALKIESLKLSKRIKKTPEKEKKLAKEKEALDQLTNVDLGELMAAKLIQKTFLRTQKSLQNPPSFISTSTIEWTMAKQKELASLLTSAEVQNVYGRLGKVDGVRKASNDLLSSLNSVNKNVKRDEAKADEKSSRNDKSGSADKKEKKEIETKRDESESDSDNESGDNGDNDDETSDSEDEKSVDEVKGTEKSANESKKRKSSSQDDDDNDNEDDSDDESGDSESDNPDPFFLPTLATGYISGSDDEDDVDPNDSVVRQATSARKNRRGQRARQKIWEQKYGRRAKHIVKQKQENYEKQKAKQERQERREQKRLKMEEERKQVQQQKAKEFDSKPLHPSWEAKKKVSAPVKFEGKKMKFD</sequence>
<feature type="domain" description="Bud22" evidence="3">
    <location>
        <begin position="60"/>
        <end position="431"/>
    </location>
</feature>
<dbReference type="InterPro" id="IPR015158">
    <property type="entry name" value="Bud22_dom"/>
</dbReference>
<feature type="compositionally biased region" description="Acidic residues" evidence="2">
    <location>
        <begin position="276"/>
        <end position="298"/>
    </location>
</feature>
<feature type="region of interest" description="Disordered" evidence="2">
    <location>
        <begin position="186"/>
        <end position="418"/>
    </location>
</feature>
<feature type="compositionally biased region" description="Acidic residues" evidence="2">
    <location>
        <begin position="228"/>
        <end position="254"/>
    </location>
</feature>
<keyword evidence="1" id="KW-0175">Coiled coil</keyword>
<reference evidence="4" key="2">
    <citation type="submission" date="2014-06" db="EMBL/GenBank/DDBJ databases">
        <title>The complete genome of Blastobotrys (Arxula) adeninivorans LS3 - a yeast of biotechnological interest.</title>
        <authorList>
            <person name="Kunze G."/>
            <person name="Gaillardin C."/>
            <person name="Czernicka M."/>
            <person name="Durrens P."/>
            <person name="Martin T."/>
            <person name="Boer E."/>
            <person name="Gabaldon T."/>
            <person name="Cruz J."/>
            <person name="Talla E."/>
            <person name="Marck C."/>
            <person name="Goffeau A."/>
            <person name="Barbe V."/>
            <person name="Baret P."/>
            <person name="Baronian K."/>
            <person name="Beier S."/>
            <person name="Bleykasten C."/>
            <person name="Bode R."/>
            <person name="Casaregola S."/>
            <person name="Despons L."/>
            <person name="Fairhead C."/>
            <person name="Giersberg M."/>
            <person name="Gierski P."/>
            <person name="Hahnel U."/>
            <person name="Hartmann A."/>
            <person name="Jankowska D."/>
            <person name="Jubin C."/>
            <person name="Jung P."/>
            <person name="Lafontaine I."/>
            <person name="Leh-Louis V."/>
            <person name="Lemaire M."/>
            <person name="Marcet-Houben M."/>
            <person name="Mascher M."/>
            <person name="Morel G."/>
            <person name="Richard G.-F."/>
            <person name="Riechen J."/>
            <person name="Sacerdot C."/>
            <person name="Sarkar A."/>
            <person name="Savel G."/>
            <person name="Schacherer J."/>
            <person name="Sherman D."/>
            <person name="Straub M.-L."/>
            <person name="Stein N."/>
            <person name="Thierry A."/>
            <person name="Trautwein-Schult A."/>
            <person name="Westhof E."/>
            <person name="Worch S."/>
            <person name="Dujon B."/>
            <person name="Souciet J.-L."/>
            <person name="Wincker P."/>
            <person name="Scholz U."/>
            <person name="Neuveglise N."/>
        </authorList>
    </citation>
    <scope>NUCLEOTIDE SEQUENCE</scope>
    <source>
        <strain evidence="4">LS3</strain>
    </source>
</reference>
<reference evidence="4" key="1">
    <citation type="submission" date="2014-02" db="EMBL/GenBank/DDBJ databases">
        <authorList>
            <person name="Genoscope - CEA"/>
        </authorList>
    </citation>
    <scope>NUCLEOTIDE SEQUENCE</scope>
    <source>
        <strain evidence="4">LS3</strain>
    </source>
</reference>
<proteinExistence type="predicted"/>
<dbReference type="Pfam" id="PF09073">
    <property type="entry name" value="BUD22"/>
    <property type="match status" value="1"/>
</dbReference>
<dbReference type="EMBL" id="HG937694">
    <property type="protein sequence ID" value="CDP37264.1"/>
    <property type="molecule type" value="Genomic_DNA"/>
</dbReference>
<accession>A0A060T911</accession>
<feature type="compositionally biased region" description="Basic residues" evidence="2">
    <location>
        <begin position="335"/>
        <end position="345"/>
    </location>
</feature>
<dbReference type="PANTHER" id="PTHR23325:SF1">
    <property type="entry name" value="SERUM RESPONSE FACTOR-BINDING PROTEIN 1"/>
    <property type="match status" value="1"/>
</dbReference>
<evidence type="ECO:0000256" key="1">
    <source>
        <dbReference type="ARBA" id="ARBA00023054"/>
    </source>
</evidence>
<evidence type="ECO:0000256" key="2">
    <source>
        <dbReference type="SAM" id="MobiDB-lite"/>
    </source>
</evidence>
<gene>
    <name evidence="4" type="ORF">GNLVRS02_ARAD1D07524g</name>
</gene>
<feature type="compositionally biased region" description="Basic and acidic residues" evidence="2">
    <location>
        <begin position="362"/>
        <end position="415"/>
    </location>
</feature>